<feature type="compositionally biased region" description="Basic and acidic residues" evidence="1">
    <location>
        <begin position="1"/>
        <end position="14"/>
    </location>
</feature>
<dbReference type="EMBL" id="KZ084099">
    <property type="protein sequence ID" value="OSD03752.1"/>
    <property type="molecule type" value="Genomic_DNA"/>
</dbReference>
<organism evidence="2 3">
    <name type="scientific">Trametes coccinea (strain BRFM310)</name>
    <name type="common">Pycnoporus coccineus</name>
    <dbReference type="NCBI Taxonomy" id="1353009"/>
    <lineage>
        <taxon>Eukaryota</taxon>
        <taxon>Fungi</taxon>
        <taxon>Dikarya</taxon>
        <taxon>Basidiomycota</taxon>
        <taxon>Agaricomycotina</taxon>
        <taxon>Agaricomycetes</taxon>
        <taxon>Polyporales</taxon>
        <taxon>Polyporaceae</taxon>
        <taxon>Trametes</taxon>
    </lineage>
</organism>
<feature type="region of interest" description="Disordered" evidence="1">
    <location>
        <begin position="1"/>
        <end position="82"/>
    </location>
</feature>
<protein>
    <submittedName>
        <fullName evidence="2">Uncharacterized protein</fullName>
    </submittedName>
</protein>
<name>A0A1Y2IUX8_TRAC3</name>
<keyword evidence="3" id="KW-1185">Reference proteome</keyword>
<accession>A0A1Y2IUX8</accession>
<evidence type="ECO:0000256" key="1">
    <source>
        <dbReference type="SAM" id="MobiDB-lite"/>
    </source>
</evidence>
<gene>
    <name evidence="2" type="ORF">PYCCODRAFT_193198</name>
</gene>
<evidence type="ECO:0000313" key="3">
    <source>
        <dbReference type="Proteomes" id="UP000193067"/>
    </source>
</evidence>
<sequence length="122" mass="13092">MCVLHSRERTDGRRGGGPLTNSQLPNSPTPDTQPPARTRDIAHRPSHVTKPARGSSPRPRDRTARGARPRNPGSSSYCQRVPVPDDPPPPCPCPGATPSCAYCQCVRACVRAGCGLTIDRRS</sequence>
<evidence type="ECO:0000313" key="2">
    <source>
        <dbReference type="EMBL" id="OSD03752.1"/>
    </source>
</evidence>
<dbReference type="AlphaFoldDB" id="A0A1Y2IUX8"/>
<dbReference type="Proteomes" id="UP000193067">
    <property type="component" value="Unassembled WGS sequence"/>
</dbReference>
<reference evidence="2 3" key="1">
    <citation type="journal article" date="2015" name="Biotechnol. Biofuels">
        <title>Enhanced degradation of softwood versus hardwood by the white-rot fungus Pycnoporus coccineus.</title>
        <authorList>
            <person name="Couturier M."/>
            <person name="Navarro D."/>
            <person name="Chevret D."/>
            <person name="Henrissat B."/>
            <person name="Piumi F."/>
            <person name="Ruiz-Duenas F.J."/>
            <person name="Martinez A.T."/>
            <person name="Grigoriev I.V."/>
            <person name="Riley R."/>
            <person name="Lipzen A."/>
            <person name="Berrin J.G."/>
            <person name="Master E.R."/>
            <person name="Rosso M.N."/>
        </authorList>
    </citation>
    <scope>NUCLEOTIDE SEQUENCE [LARGE SCALE GENOMIC DNA]</scope>
    <source>
        <strain evidence="2 3">BRFM310</strain>
    </source>
</reference>
<proteinExistence type="predicted"/>